<gene>
    <name evidence="1" type="ORF">L1987_63311</name>
</gene>
<comment type="caution">
    <text evidence="1">The sequence shown here is derived from an EMBL/GenBank/DDBJ whole genome shotgun (WGS) entry which is preliminary data.</text>
</comment>
<dbReference type="Proteomes" id="UP001056120">
    <property type="component" value="Linkage Group LG21"/>
</dbReference>
<keyword evidence="2" id="KW-1185">Reference proteome</keyword>
<organism evidence="1 2">
    <name type="scientific">Smallanthus sonchifolius</name>
    <dbReference type="NCBI Taxonomy" id="185202"/>
    <lineage>
        <taxon>Eukaryota</taxon>
        <taxon>Viridiplantae</taxon>
        <taxon>Streptophyta</taxon>
        <taxon>Embryophyta</taxon>
        <taxon>Tracheophyta</taxon>
        <taxon>Spermatophyta</taxon>
        <taxon>Magnoliopsida</taxon>
        <taxon>eudicotyledons</taxon>
        <taxon>Gunneridae</taxon>
        <taxon>Pentapetalae</taxon>
        <taxon>asterids</taxon>
        <taxon>campanulids</taxon>
        <taxon>Asterales</taxon>
        <taxon>Asteraceae</taxon>
        <taxon>Asteroideae</taxon>
        <taxon>Heliantheae alliance</taxon>
        <taxon>Millerieae</taxon>
        <taxon>Smallanthus</taxon>
    </lineage>
</organism>
<accession>A0ACB9CCX7</accession>
<evidence type="ECO:0000313" key="2">
    <source>
        <dbReference type="Proteomes" id="UP001056120"/>
    </source>
</evidence>
<protein>
    <submittedName>
        <fullName evidence="1">Uncharacterized protein</fullName>
    </submittedName>
</protein>
<name>A0ACB9CCX7_9ASTR</name>
<dbReference type="EMBL" id="CM042038">
    <property type="protein sequence ID" value="KAI3732114.1"/>
    <property type="molecule type" value="Genomic_DNA"/>
</dbReference>
<sequence>MIPIRAQAGKVFKKRKLNHGYLRIYVSDSLTQTLPLNPPFQLLSSSPPLGFSSQDHRIARLGFLFVIARTEVYEA</sequence>
<proteinExistence type="predicted"/>
<reference evidence="2" key="1">
    <citation type="journal article" date="2022" name="Mol. Ecol. Resour.">
        <title>The genomes of chicory, endive, great burdock and yacon provide insights into Asteraceae palaeo-polyploidization history and plant inulin production.</title>
        <authorList>
            <person name="Fan W."/>
            <person name="Wang S."/>
            <person name="Wang H."/>
            <person name="Wang A."/>
            <person name="Jiang F."/>
            <person name="Liu H."/>
            <person name="Zhao H."/>
            <person name="Xu D."/>
            <person name="Zhang Y."/>
        </authorList>
    </citation>
    <scope>NUCLEOTIDE SEQUENCE [LARGE SCALE GENOMIC DNA]</scope>
    <source>
        <strain evidence="2">cv. Yunnan</strain>
    </source>
</reference>
<reference evidence="1 2" key="2">
    <citation type="journal article" date="2022" name="Mol. Ecol. Resour.">
        <title>The genomes of chicory, endive, great burdock and yacon provide insights into Asteraceae paleo-polyploidization history and plant inulin production.</title>
        <authorList>
            <person name="Fan W."/>
            <person name="Wang S."/>
            <person name="Wang H."/>
            <person name="Wang A."/>
            <person name="Jiang F."/>
            <person name="Liu H."/>
            <person name="Zhao H."/>
            <person name="Xu D."/>
            <person name="Zhang Y."/>
        </authorList>
    </citation>
    <scope>NUCLEOTIDE SEQUENCE [LARGE SCALE GENOMIC DNA]</scope>
    <source>
        <strain evidence="2">cv. Yunnan</strain>
        <tissue evidence="1">Leaves</tissue>
    </source>
</reference>
<evidence type="ECO:0000313" key="1">
    <source>
        <dbReference type="EMBL" id="KAI3732114.1"/>
    </source>
</evidence>